<gene>
    <name evidence="3" type="ORF">G7071_04095</name>
</gene>
<evidence type="ECO:0000313" key="4">
    <source>
        <dbReference type="Proteomes" id="UP000502035"/>
    </source>
</evidence>
<dbReference type="InterPro" id="IPR050772">
    <property type="entry name" value="Hydratase-Decarb/MhpD_sf"/>
</dbReference>
<feature type="domain" description="Fumarylacetoacetase-like C-terminal" evidence="2">
    <location>
        <begin position="76"/>
        <end position="263"/>
    </location>
</feature>
<dbReference type="GO" id="GO:0005737">
    <property type="term" value="C:cytoplasm"/>
    <property type="evidence" value="ECO:0007669"/>
    <property type="project" value="TreeGrafter"/>
</dbReference>
<name>A0A6G7YCU2_9ACTN</name>
<dbReference type="Pfam" id="PF01557">
    <property type="entry name" value="FAA_hydrolase"/>
    <property type="match status" value="1"/>
</dbReference>
<dbReference type="InterPro" id="IPR036663">
    <property type="entry name" value="Fumarylacetoacetase_C_sf"/>
</dbReference>
<sequence length="268" mass="28150">MTTNAPMDEQIRSAAARLGDATLRRAPCTPVRDLIGGNVHAAYAVQRAGVARRVAEGARITGRKVGLTSDAVQEQLGVDQPDFGVLLDDMAHANGAAVPIRAFLQPKVEAEIAFVLEHELAEGDLEIEQVRAAVAYAVAALEICDSRIADWNISFTDTVADNASSGAYVLGSDRRTLDEFDPRDVVMSMTVTDQEESAGTGAACMGDPLLALQWLARKARDLGEPLGAGQVILSGALGPMRPVTAGALVTASVTDLGSVSCTFTQEES</sequence>
<dbReference type="GO" id="GO:0008684">
    <property type="term" value="F:2-oxopent-4-enoate hydratase activity"/>
    <property type="evidence" value="ECO:0007669"/>
    <property type="project" value="TreeGrafter"/>
</dbReference>
<evidence type="ECO:0000313" key="3">
    <source>
        <dbReference type="EMBL" id="QIK74724.1"/>
    </source>
</evidence>
<dbReference type="Proteomes" id="UP000502035">
    <property type="component" value="Chromosome"/>
</dbReference>
<keyword evidence="1" id="KW-0456">Lyase</keyword>
<dbReference type="InterPro" id="IPR011234">
    <property type="entry name" value="Fumarylacetoacetase-like_C"/>
</dbReference>
<keyword evidence="4" id="KW-1185">Reference proteome</keyword>
<proteinExistence type="predicted"/>
<reference evidence="3 4" key="1">
    <citation type="submission" date="2020-03" db="EMBL/GenBank/DDBJ databases">
        <title>Nocardioides sp. nov., isolated from fish.</title>
        <authorList>
            <person name="Hyun D.-W."/>
            <person name="Bae J.-W."/>
        </authorList>
    </citation>
    <scope>NUCLEOTIDE SEQUENCE [LARGE SCALE GENOMIC DNA]</scope>
    <source>
        <strain evidence="3 4">HDW12A</strain>
    </source>
</reference>
<dbReference type="EMBL" id="CP049866">
    <property type="protein sequence ID" value="QIK74724.1"/>
    <property type="molecule type" value="Genomic_DNA"/>
</dbReference>
<dbReference type="Gene3D" id="3.90.850.10">
    <property type="entry name" value="Fumarylacetoacetase-like, C-terminal domain"/>
    <property type="match status" value="1"/>
</dbReference>
<dbReference type="SUPFAM" id="SSF56529">
    <property type="entry name" value="FAH"/>
    <property type="match status" value="1"/>
</dbReference>
<dbReference type="KEGG" id="npi:G7071_04095"/>
<dbReference type="PANTHER" id="PTHR30143">
    <property type="entry name" value="ACID HYDRATASE"/>
    <property type="match status" value="1"/>
</dbReference>
<evidence type="ECO:0000256" key="1">
    <source>
        <dbReference type="ARBA" id="ARBA00023239"/>
    </source>
</evidence>
<organism evidence="3 4">
    <name type="scientific">Nocardioides piscis</name>
    <dbReference type="NCBI Taxonomy" id="2714938"/>
    <lineage>
        <taxon>Bacteria</taxon>
        <taxon>Bacillati</taxon>
        <taxon>Actinomycetota</taxon>
        <taxon>Actinomycetes</taxon>
        <taxon>Propionibacteriales</taxon>
        <taxon>Nocardioidaceae</taxon>
        <taxon>Nocardioides</taxon>
    </lineage>
</organism>
<dbReference type="PANTHER" id="PTHR30143:SF0">
    <property type="entry name" value="2-KETO-4-PENTENOATE HYDRATASE"/>
    <property type="match status" value="1"/>
</dbReference>
<protein>
    <submittedName>
        <fullName evidence="3">2-keto-4-pentenoate hydratase</fullName>
    </submittedName>
</protein>
<accession>A0A6G7YCU2</accession>
<dbReference type="AlphaFoldDB" id="A0A6G7YCU2"/>
<evidence type="ECO:0000259" key="2">
    <source>
        <dbReference type="Pfam" id="PF01557"/>
    </source>
</evidence>